<sequence length="729" mass="82369">MSNLQEITDLFARLALNLEIQERDEEEERACDLAVSKLNDSLNLHETSRVRVLDTVLSLLCFKAPQVFDSYIECLVETILTVLSSSISCNVLRFQNDEVLQVGSSISFQDGHELVRVCSDVIGRLNNNHGNLLCSLLHNVLRVVVLASCYRYSISSLPILDVKPIEERSCIVSKLKCHLPVGISLSEQVTPPSCYHGVTFCRLLLWYLDPVSLMNDISKILKAAMNRPFLSLNKEFHERMDWHSLLLCLVLSPAMFIETRALLHNWFLMTGLAYVQEFQTELVSLVLDVLSEPTCWGIPMEVGLKLLFSRAYFPHKDILLRTLTGPVSCENFLCLVHIVTESASHHSTSPNPNINQATTNTSLVDQRSDWALTMNFQDWLLFACGLLFSGKSSEDKLHLQCTFGATRTEQVYDVQRLCLTAATAAARYISWFLSPINEAFQHILYDCFTKLSASWKIGLDHWQKETTGYTKKLKKPKFHGKDHSVLQHFDCKDITLWLREFREISTKYWNEFGKSSEIGVATPSQANLEQNMLFRRIPLGIMIGSPNCLDEDGYELLLHFAATGMIKSRHAQSFKSRHIKQNSDVCSRSEAVAGARIVFGLTDAVERLSASMFGTEQDAEDFLCQMKIKAVNYLIKCTRVLLVCGDDVCGEDVVLTLADLHLKLVKWRMQGQENFQGHKDLDEVVDALGSFNKKGLVFEPGSSPRIFRDYSDGAGMLPYVVLQEECSSL</sequence>
<accession>A0AAN8ZS50</accession>
<gene>
    <name evidence="1" type="ORF">RJ641_025925</name>
</gene>
<protein>
    <submittedName>
        <fullName evidence="1">Uncharacterized protein</fullName>
    </submittedName>
</protein>
<evidence type="ECO:0000313" key="1">
    <source>
        <dbReference type="EMBL" id="KAK6944823.1"/>
    </source>
</evidence>
<dbReference type="PANTHER" id="PTHR48221">
    <property type="entry name" value="ACYL-COA SYNTHETASE FAMILY PROTEIN"/>
    <property type="match status" value="1"/>
</dbReference>
<dbReference type="EMBL" id="JBAMMX010000003">
    <property type="protein sequence ID" value="KAK6944823.1"/>
    <property type="molecule type" value="Genomic_DNA"/>
</dbReference>
<dbReference type="AlphaFoldDB" id="A0AAN8ZS50"/>
<organism evidence="1 2">
    <name type="scientific">Dillenia turbinata</name>
    <dbReference type="NCBI Taxonomy" id="194707"/>
    <lineage>
        <taxon>Eukaryota</taxon>
        <taxon>Viridiplantae</taxon>
        <taxon>Streptophyta</taxon>
        <taxon>Embryophyta</taxon>
        <taxon>Tracheophyta</taxon>
        <taxon>Spermatophyta</taxon>
        <taxon>Magnoliopsida</taxon>
        <taxon>eudicotyledons</taxon>
        <taxon>Gunneridae</taxon>
        <taxon>Pentapetalae</taxon>
        <taxon>Dilleniales</taxon>
        <taxon>Dilleniaceae</taxon>
        <taxon>Dillenia</taxon>
    </lineage>
</organism>
<proteinExistence type="predicted"/>
<keyword evidence="2" id="KW-1185">Reference proteome</keyword>
<dbReference type="PANTHER" id="PTHR48221:SF2">
    <property type="entry name" value="ACYL-COA SYNTHETASE FAMILY PROTEIN"/>
    <property type="match status" value="1"/>
</dbReference>
<reference evidence="1 2" key="1">
    <citation type="submission" date="2023-12" db="EMBL/GenBank/DDBJ databases">
        <title>A high-quality genome assembly for Dillenia turbinata (Dilleniales).</title>
        <authorList>
            <person name="Chanderbali A."/>
        </authorList>
    </citation>
    <scope>NUCLEOTIDE SEQUENCE [LARGE SCALE GENOMIC DNA]</scope>
    <source>
        <strain evidence="1">LSX21</strain>
        <tissue evidence="1">Leaf</tissue>
    </source>
</reference>
<dbReference type="Proteomes" id="UP001370490">
    <property type="component" value="Unassembled WGS sequence"/>
</dbReference>
<name>A0AAN8ZS50_9MAGN</name>
<comment type="caution">
    <text evidence="1">The sequence shown here is derived from an EMBL/GenBank/DDBJ whole genome shotgun (WGS) entry which is preliminary data.</text>
</comment>
<evidence type="ECO:0000313" key="2">
    <source>
        <dbReference type="Proteomes" id="UP001370490"/>
    </source>
</evidence>